<keyword evidence="1" id="KW-1133">Transmembrane helix</keyword>
<dbReference type="Proteomes" id="UP000277811">
    <property type="component" value="Unassembled WGS sequence"/>
</dbReference>
<dbReference type="OrthoDB" id="2857442at2"/>
<evidence type="ECO:0000313" key="2">
    <source>
        <dbReference type="EMBL" id="VBB08491.1"/>
    </source>
</evidence>
<keyword evidence="1" id="KW-0472">Membrane</keyword>
<reference evidence="2 3" key="1">
    <citation type="submission" date="2018-06" db="EMBL/GenBank/DDBJ databases">
        <authorList>
            <person name="Strepis N."/>
        </authorList>
    </citation>
    <scope>NUCLEOTIDE SEQUENCE [LARGE SCALE GENOMIC DNA]</scope>
    <source>
        <strain evidence="2">LUCI</strain>
    </source>
</reference>
<evidence type="ECO:0000256" key="1">
    <source>
        <dbReference type="SAM" id="Phobius"/>
    </source>
</evidence>
<accession>A0A498RAN7</accession>
<keyword evidence="1" id="KW-0812">Transmembrane</keyword>
<dbReference type="AlphaFoldDB" id="A0A498RAN7"/>
<gene>
    <name evidence="2" type="ORF">LUCI_3764</name>
</gene>
<sequence length="173" mass="20207">MYTWHHGLWMYFFSRRHPDVWQFVAGSMAPDYIYVIFVAIMLLKGQIAWYELPKLNPTVLMSFLPLYPWVVKVDLIGHSVVIWSVALMLALLPGIRKMQAFVIGWGSHLLLDELTHAAHANFFLYPLSLFSVHSPVSYWEPGYFAREFKLVNGILLGLALIYLAGHWWKKRRQ</sequence>
<feature type="transmembrane region" description="Helical" evidence="1">
    <location>
        <begin position="150"/>
        <end position="168"/>
    </location>
</feature>
<feature type="transmembrane region" description="Helical" evidence="1">
    <location>
        <begin position="20"/>
        <end position="43"/>
    </location>
</feature>
<dbReference type="RefSeq" id="WP_122629354.1">
    <property type="nucleotide sequence ID" value="NZ_UPPP01000092.1"/>
</dbReference>
<dbReference type="EMBL" id="UPPP01000092">
    <property type="protein sequence ID" value="VBB08491.1"/>
    <property type="molecule type" value="Genomic_DNA"/>
</dbReference>
<proteinExistence type="predicted"/>
<name>A0A498RAN7_9FIRM</name>
<feature type="transmembrane region" description="Helical" evidence="1">
    <location>
        <begin position="76"/>
        <end position="95"/>
    </location>
</feature>
<evidence type="ECO:0000313" key="3">
    <source>
        <dbReference type="Proteomes" id="UP000277811"/>
    </source>
</evidence>
<organism evidence="2 3">
    <name type="scientific">Lucifera butyrica</name>
    <dbReference type="NCBI Taxonomy" id="1351585"/>
    <lineage>
        <taxon>Bacteria</taxon>
        <taxon>Bacillati</taxon>
        <taxon>Bacillota</taxon>
        <taxon>Negativicutes</taxon>
        <taxon>Veillonellales</taxon>
        <taxon>Veillonellaceae</taxon>
        <taxon>Lucifera</taxon>
    </lineage>
</organism>
<keyword evidence="3" id="KW-1185">Reference proteome</keyword>
<protein>
    <submittedName>
        <fullName evidence="2">Phospholipase c/d</fullName>
    </submittedName>
</protein>